<gene>
    <name evidence="1" type="ORF">SAMN06296028_10538</name>
</gene>
<keyword evidence="2" id="KW-1185">Reference proteome</keyword>
<organism evidence="1 2">
    <name type="scientific">Kocuria marina subsp. indica</name>
    <dbReference type="NCBI Taxonomy" id="1049583"/>
    <lineage>
        <taxon>Bacteria</taxon>
        <taxon>Bacillati</taxon>
        <taxon>Actinomycetota</taxon>
        <taxon>Actinomycetes</taxon>
        <taxon>Micrococcales</taxon>
        <taxon>Micrococcaceae</taxon>
        <taxon>Kocuria</taxon>
    </lineage>
</organism>
<dbReference type="RefSeq" id="WP_240505609.1">
    <property type="nucleotide sequence ID" value="NZ_FXAC01000005.1"/>
</dbReference>
<sequence>MSEHPELPVPAAAPADPRAVQRFVDHALGRARVLGRDLPAPGEGATRELWRELSALGRMDLAYARIIEPHLDALAILRQAGRTDLITDRDTWGVWAAEGSGEPLLATPSSAAHSADDDAADGPHWTLTGTKPWCSLAGSVSRAVVTAHVTDEVGEPTGHRRAFVVATDHPRFRPEAAAGWTSRGLAEVVTVPVRFEGVPAQPLGADEWYLTRPGFAWGGMGVAAVWLGGAQSVADLLWCKLVRPARPVDDAARTALGQLDLTLGAAQAVLDRAAAAVDRGEATGEHGAAWALRVRRTVADAADTVIRVVSRATGPGPLTGDPAHVRRVESLQVYIRQDHAERDTAALGRTLLELVQDGSEETPW</sequence>
<dbReference type="AlphaFoldDB" id="A0A1X7CPY3"/>
<evidence type="ECO:0000313" key="1">
    <source>
        <dbReference type="EMBL" id="SMF00845.1"/>
    </source>
</evidence>
<dbReference type="InterPro" id="IPR046373">
    <property type="entry name" value="Acyl-CoA_Oxase/DH_mid-dom_sf"/>
</dbReference>
<dbReference type="Gene3D" id="2.40.110.10">
    <property type="entry name" value="Butyryl-CoA Dehydrogenase, subunit A, domain 2"/>
    <property type="match status" value="1"/>
</dbReference>
<accession>A0A1X7CPY3</accession>
<reference evidence="2" key="1">
    <citation type="submission" date="2017-04" db="EMBL/GenBank/DDBJ databases">
        <authorList>
            <person name="Varghese N."/>
            <person name="Submissions S."/>
        </authorList>
    </citation>
    <scope>NUCLEOTIDE SEQUENCE [LARGE SCALE GENOMIC DNA]</scope>
    <source>
        <strain evidence="2">NIO-1021</strain>
    </source>
</reference>
<dbReference type="Gene3D" id="1.20.140.10">
    <property type="entry name" value="Butyryl-CoA Dehydrogenase, subunit A, domain 3"/>
    <property type="match status" value="1"/>
</dbReference>
<dbReference type="InterPro" id="IPR009100">
    <property type="entry name" value="AcylCoA_DH/oxidase_NM_dom_sf"/>
</dbReference>
<dbReference type="SUPFAM" id="SSF56645">
    <property type="entry name" value="Acyl-CoA dehydrogenase NM domain-like"/>
    <property type="match status" value="1"/>
</dbReference>
<proteinExistence type="predicted"/>
<dbReference type="GO" id="GO:0016627">
    <property type="term" value="F:oxidoreductase activity, acting on the CH-CH group of donors"/>
    <property type="evidence" value="ECO:0007669"/>
    <property type="project" value="InterPro"/>
</dbReference>
<dbReference type="Proteomes" id="UP000192929">
    <property type="component" value="Unassembled WGS sequence"/>
</dbReference>
<protein>
    <submittedName>
        <fullName evidence="1">Acyl-CoA dehydrogenase</fullName>
    </submittedName>
</protein>
<dbReference type="EMBL" id="FXAC01000005">
    <property type="protein sequence ID" value="SMF00845.1"/>
    <property type="molecule type" value="Genomic_DNA"/>
</dbReference>
<name>A0A1X7CPY3_9MICC</name>
<evidence type="ECO:0000313" key="2">
    <source>
        <dbReference type="Proteomes" id="UP000192929"/>
    </source>
</evidence>